<feature type="region of interest" description="Disordered" evidence="1">
    <location>
        <begin position="1"/>
        <end position="33"/>
    </location>
</feature>
<sequence length="69" mass="7671">VYGFYRPTNSSQSGSHISRSFGGTKGGIKSPFKDMQLSIKKKESSGREPFNAKDLRRILAKETFLNNSS</sequence>
<organism evidence="2">
    <name type="scientific">marine metagenome</name>
    <dbReference type="NCBI Taxonomy" id="408172"/>
    <lineage>
        <taxon>unclassified sequences</taxon>
        <taxon>metagenomes</taxon>
        <taxon>ecological metagenomes</taxon>
    </lineage>
</organism>
<accession>A0A382G1Q6</accession>
<protein>
    <submittedName>
        <fullName evidence="2">Uncharacterized protein</fullName>
    </submittedName>
</protein>
<dbReference type="AlphaFoldDB" id="A0A382G1Q6"/>
<feature type="non-terminal residue" evidence="2">
    <location>
        <position position="1"/>
    </location>
</feature>
<evidence type="ECO:0000313" key="2">
    <source>
        <dbReference type="EMBL" id="SVB68534.1"/>
    </source>
</evidence>
<name>A0A382G1Q6_9ZZZZ</name>
<proteinExistence type="predicted"/>
<reference evidence="2" key="1">
    <citation type="submission" date="2018-05" db="EMBL/GenBank/DDBJ databases">
        <authorList>
            <person name="Lanie J.A."/>
            <person name="Ng W.-L."/>
            <person name="Kazmierczak K.M."/>
            <person name="Andrzejewski T.M."/>
            <person name="Davidsen T.M."/>
            <person name="Wayne K.J."/>
            <person name="Tettelin H."/>
            <person name="Glass J.I."/>
            <person name="Rusch D."/>
            <person name="Podicherti R."/>
            <person name="Tsui H.-C.T."/>
            <person name="Winkler M.E."/>
        </authorList>
    </citation>
    <scope>NUCLEOTIDE SEQUENCE</scope>
</reference>
<dbReference type="EMBL" id="UINC01052794">
    <property type="protein sequence ID" value="SVB68534.1"/>
    <property type="molecule type" value="Genomic_DNA"/>
</dbReference>
<feature type="compositionally biased region" description="Polar residues" evidence="1">
    <location>
        <begin position="7"/>
        <end position="18"/>
    </location>
</feature>
<evidence type="ECO:0000256" key="1">
    <source>
        <dbReference type="SAM" id="MobiDB-lite"/>
    </source>
</evidence>
<gene>
    <name evidence="2" type="ORF">METZ01_LOCUS221388</name>
</gene>